<feature type="domain" description="DRBM" evidence="3">
    <location>
        <begin position="70"/>
        <end position="98"/>
    </location>
</feature>
<feature type="compositionally biased region" description="Basic and acidic residues" evidence="2">
    <location>
        <begin position="241"/>
        <end position="253"/>
    </location>
</feature>
<evidence type="ECO:0000259" key="3">
    <source>
        <dbReference type="PROSITE" id="PS50137"/>
    </source>
</evidence>
<proteinExistence type="predicted"/>
<feature type="non-terminal residue" evidence="4">
    <location>
        <position position="313"/>
    </location>
</feature>
<feature type="compositionally biased region" description="Basic and acidic residues" evidence="2">
    <location>
        <begin position="298"/>
        <end position="313"/>
    </location>
</feature>
<evidence type="ECO:0000256" key="1">
    <source>
        <dbReference type="PROSITE-ProRule" id="PRU00266"/>
    </source>
</evidence>
<feature type="region of interest" description="Disordered" evidence="2">
    <location>
        <begin position="119"/>
        <end position="313"/>
    </location>
</feature>
<dbReference type="Proteomes" id="UP000266841">
    <property type="component" value="Unassembled WGS sequence"/>
</dbReference>
<dbReference type="InterPro" id="IPR014720">
    <property type="entry name" value="dsRBD_dom"/>
</dbReference>
<protein>
    <recommendedName>
        <fullName evidence="3">DRBM domain-containing protein</fullName>
    </recommendedName>
</protein>
<dbReference type="EMBL" id="AGNL01000413">
    <property type="protein sequence ID" value="EJK77787.1"/>
    <property type="molecule type" value="Genomic_DNA"/>
</dbReference>
<gene>
    <name evidence="4" type="ORF">THAOC_00359</name>
</gene>
<evidence type="ECO:0000313" key="5">
    <source>
        <dbReference type="Proteomes" id="UP000266841"/>
    </source>
</evidence>
<organism evidence="4 5">
    <name type="scientific">Thalassiosira oceanica</name>
    <name type="common">Marine diatom</name>
    <dbReference type="NCBI Taxonomy" id="159749"/>
    <lineage>
        <taxon>Eukaryota</taxon>
        <taxon>Sar</taxon>
        <taxon>Stramenopiles</taxon>
        <taxon>Ochrophyta</taxon>
        <taxon>Bacillariophyta</taxon>
        <taxon>Coscinodiscophyceae</taxon>
        <taxon>Thalassiosirophycidae</taxon>
        <taxon>Thalassiosirales</taxon>
        <taxon>Thalassiosiraceae</taxon>
        <taxon>Thalassiosira</taxon>
    </lineage>
</organism>
<name>K0TRH1_THAOC</name>
<dbReference type="AlphaFoldDB" id="K0TRH1"/>
<reference evidence="4 5" key="1">
    <citation type="journal article" date="2012" name="Genome Biol.">
        <title>Genome and low-iron response of an oceanic diatom adapted to chronic iron limitation.</title>
        <authorList>
            <person name="Lommer M."/>
            <person name="Specht M."/>
            <person name="Roy A.S."/>
            <person name="Kraemer L."/>
            <person name="Andreson R."/>
            <person name="Gutowska M.A."/>
            <person name="Wolf J."/>
            <person name="Bergner S.V."/>
            <person name="Schilhabel M.B."/>
            <person name="Klostermeier U.C."/>
            <person name="Beiko R.G."/>
            <person name="Rosenstiel P."/>
            <person name="Hippler M."/>
            <person name="Laroche J."/>
        </authorList>
    </citation>
    <scope>NUCLEOTIDE SEQUENCE [LARGE SCALE GENOMIC DNA]</scope>
    <source>
        <strain evidence="4 5">CCMP1005</strain>
    </source>
</reference>
<feature type="compositionally biased region" description="Basic residues" evidence="2">
    <location>
        <begin position="172"/>
        <end position="182"/>
    </location>
</feature>
<accession>K0TRH1</accession>
<feature type="compositionally biased region" description="Low complexity" evidence="2">
    <location>
        <begin position="154"/>
        <end position="166"/>
    </location>
</feature>
<dbReference type="PROSITE" id="PS50137">
    <property type="entry name" value="DS_RBD"/>
    <property type="match status" value="1"/>
</dbReference>
<sequence>MLDERRDRPVSMLAAQESQQHTIAANFDPGQALPDPEREIQAQKMALDEVASKEGSGGWSVKLEYKSVTRTVAANGKGQNKKSAKKQAAHSLLNAIKFSVDPKKKINIGGNDVDQRVWGKTAFWPGPGEAESHEEETLERAAPAVGYKHSTMTGGAARPLGAADAARTPRASNHHRRRHRSHHDSPSSAAATSASRGKAARGKAGGIQLQGGGGQSSSRPREPMAEGRQPGPPSRGHSGSTHREEAARVEYRGGYEYGDGHGTAITEADGRRRRRGTRSTAPRPGPSGGGPATSSRPRPREPRPDPGERGEAV</sequence>
<keyword evidence="1" id="KW-0694">RNA-binding</keyword>
<comment type="caution">
    <text evidence="4">The sequence shown here is derived from an EMBL/GenBank/DDBJ whole genome shotgun (WGS) entry which is preliminary data.</text>
</comment>
<keyword evidence="5" id="KW-1185">Reference proteome</keyword>
<evidence type="ECO:0000313" key="4">
    <source>
        <dbReference type="EMBL" id="EJK77787.1"/>
    </source>
</evidence>
<feature type="compositionally biased region" description="Gly residues" evidence="2">
    <location>
        <begin position="203"/>
        <end position="215"/>
    </location>
</feature>
<feature type="compositionally biased region" description="Low complexity" evidence="2">
    <location>
        <begin position="186"/>
        <end position="197"/>
    </location>
</feature>
<evidence type="ECO:0000256" key="2">
    <source>
        <dbReference type="SAM" id="MobiDB-lite"/>
    </source>
</evidence>
<dbReference type="GO" id="GO:0003723">
    <property type="term" value="F:RNA binding"/>
    <property type="evidence" value="ECO:0007669"/>
    <property type="project" value="UniProtKB-UniRule"/>
</dbReference>